<dbReference type="EMBL" id="AOLW01000074">
    <property type="protein sequence ID" value="EMA13317.1"/>
    <property type="molecule type" value="Genomic_DNA"/>
</dbReference>
<accession>M0JVV0</accession>
<dbReference type="PANTHER" id="PTHR33258:SF1">
    <property type="entry name" value="TRANSPOSASE INSL FOR INSERTION SEQUENCE ELEMENT IS186A-RELATED"/>
    <property type="match status" value="1"/>
</dbReference>
<organism evidence="1 2">
    <name type="scientific">Haloarcula amylolytica JCM 13557</name>
    <dbReference type="NCBI Taxonomy" id="1227452"/>
    <lineage>
        <taxon>Archaea</taxon>
        <taxon>Methanobacteriati</taxon>
        <taxon>Methanobacteriota</taxon>
        <taxon>Stenosarchaea group</taxon>
        <taxon>Halobacteria</taxon>
        <taxon>Halobacteriales</taxon>
        <taxon>Haloarculaceae</taxon>
        <taxon>Haloarcula</taxon>
    </lineage>
</organism>
<comment type="caution">
    <text evidence="1">The sequence shown here is derived from an EMBL/GenBank/DDBJ whole genome shotgun (WGS) entry which is preliminary data.</text>
</comment>
<reference evidence="1 2" key="1">
    <citation type="journal article" date="2014" name="PLoS Genet.">
        <title>Phylogenetically driven sequencing of extremely halophilic archaea reveals strategies for static and dynamic osmo-response.</title>
        <authorList>
            <person name="Becker E.A."/>
            <person name="Seitzer P.M."/>
            <person name="Tritt A."/>
            <person name="Larsen D."/>
            <person name="Krusor M."/>
            <person name="Yao A.I."/>
            <person name="Wu D."/>
            <person name="Madern D."/>
            <person name="Eisen J.A."/>
            <person name="Darling A.E."/>
            <person name="Facciotti M.T."/>
        </authorList>
    </citation>
    <scope>NUCLEOTIDE SEQUENCE [LARGE SCALE GENOMIC DNA]</scope>
    <source>
        <strain evidence="1 2">JCM 13557</strain>
    </source>
</reference>
<evidence type="ECO:0000313" key="2">
    <source>
        <dbReference type="Proteomes" id="UP000011623"/>
    </source>
</evidence>
<name>M0JVV0_9EURY</name>
<evidence type="ECO:0000313" key="1">
    <source>
        <dbReference type="EMBL" id="EMA13317.1"/>
    </source>
</evidence>
<dbReference type="AlphaFoldDB" id="M0JVV0"/>
<sequence length="155" mass="18177">MSWTTSRKYIDVEVEATFQRHEYAGTNSRRFRVVSVRDGNADGYHLYILPKEEFLPAELATIYRYWWEVELLLREVKTQYSLDECDTSKKYIAEVLPYTALLSLLVSRDLLDLVTEQTTVEIVFCWSVWRAARRSHAQLTLTASASFSATRHRRC</sequence>
<proteinExistence type="predicted"/>
<keyword evidence="2" id="KW-1185">Reference proteome</keyword>
<dbReference type="Proteomes" id="UP000011623">
    <property type="component" value="Unassembled WGS sequence"/>
</dbReference>
<protein>
    <submittedName>
        <fullName evidence="1">Transposase</fullName>
    </submittedName>
</protein>
<gene>
    <name evidence="1" type="ORF">C442_21041</name>
</gene>
<dbReference type="PANTHER" id="PTHR33258">
    <property type="entry name" value="TRANSPOSASE INSL FOR INSERTION SEQUENCE ELEMENT IS186A-RELATED"/>
    <property type="match status" value="1"/>
</dbReference>